<dbReference type="Proteomes" id="UP001500426">
    <property type="component" value="Unassembled WGS sequence"/>
</dbReference>
<keyword evidence="4" id="KW-1185">Reference proteome</keyword>
<reference evidence="4" key="1">
    <citation type="journal article" date="2019" name="Int. J. Syst. Evol. Microbiol.">
        <title>The Global Catalogue of Microorganisms (GCM) 10K type strain sequencing project: providing services to taxonomists for standard genome sequencing and annotation.</title>
        <authorList>
            <consortium name="The Broad Institute Genomics Platform"/>
            <consortium name="The Broad Institute Genome Sequencing Center for Infectious Disease"/>
            <person name="Wu L."/>
            <person name="Ma J."/>
        </authorList>
    </citation>
    <scope>NUCLEOTIDE SEQUENCE [LARGE SCALE GENOMIC DNA]</scope>
    <source>
        <strain evidence="4">JCM 17068</strain>
    </source>
</reference>
<evidence type="ECO:0000313" key="3">
    <source>
        <dbReference type="EMBL" id="GAA4049062.1"/>
    </source>
</evidence>
<dbReference type="PROSITE" id="PS51762">
    <property type="entry name" value="GH16_2"/>
    <property type="match status" value="1"/>
</dbReference>
<evidence type="ECO:0000313" key="4">
    <source>
        <dbReference type="Proteomes" id="UP001500426"/>
    </source>
</evidence>
<dbReference type="Pfam" id="PF00722">
    <property type="entry name" value="Glyco_hydro_16"/>
    <property type="match status" value="1"/>
</dbReference>
<dbReference type="Gene3D" id="2.60.120.200">
    <property type="match status" value="1"/>
</dbReference>
<sequence>MISIKNKNSLILSLSIVLLFNSCSTDEKQTVVTKNQLVMSDEFGVNGAPDSNLWSYNIGTGTDGWGNNELQYYTDRPVNIKVENGLLKITARREQYMGEAFTSARIISKGKFETKYGRLEARIKLPRGKGLWPAFWMLGSNSDTAIWPQCGEIDIMEYLGNSPTKVFGTVHGPGYSGGNAITKTFTLPNSRFDTDFHVFGIEWGENYINFYVDDVLYNQITPFDVTGDWVFNQPFYIILNMAVGGNYPGAPNSETPFPQEMLVDYVRVYQ</sequence>
<dbReference type="InterPro" id="IPR013320">
    <property type="entry name" value="ConA-like_dom_sf"/>
</dbReference>
<dbReference type="PANTHER" id="PTHR10963">
    <property type="entry name" value="GLYCOSYL HYDROLASE-RELATED"/>
    <property type="match status" value="1"/>
</dbReference>
<feature type="domain" description="GH16" evidence="2">
    <location>
        <begin position="25"/>
        <end position="270"/>
    </location>
</feature>
<dbReference type="RefSeq" id="WP_345092607.1">
    <property type="nucleotide sequence ID" value="NZ_BAABCS010000014.1"/>
</dbReference>
<dbReference type="InterPro" id="IPR050546">
    <property type="entry name" value="Glycosyl_Hydrlase_16"/>
</dbReference>
<dbReference type="GO" id="GO:0016787">
    <property type="term" value="F:hydrolase activity"/>
    <property type="evidence" value="ECO:0007669"/>
    <property type="project" value="UniProtKB-KW"/>
</dbReference>
<evidence type="ECO:0000256" key="1">
    <source>
        <dbReference type="ARBA" id="ARBA00006865"/>
    </source>
</evidence>
<gene>
    <name evidence="3" type="ORF">GCM10022388_13620</name>
</gene>
<comment type="caution">
    <text evidence="3">The sequence shown here is derived from an EMBL/GenBank/DDBJ whole genome shotgun (WGS) entry which is preliminary data.</text>
</comment>
<dbReference type="SUPFAM" id="SSF49899">
    <property type="entry name" value="Concanavalin A-like lectins/glucanases"/>
    <property type="match status" value="1"/>
</dbReference>
<comment type="similarity">
    <text evidence="1">Belongs to the glycosyl hydrolase 16 family.</text>
</comment>
<keyword evidence="3" id="KW-0378">Hydrolase</keyword>
<name>A0ABP7UPE0_9FLAO</name>
<dbReference type="CDD" id="cd08023">
    <property type="entry name" value="GH16_laminarinase_like"/>
    <property type="match status" value="1"/>
</dbReference>
<protein>
    <submittedName>
        <fullName evidence="3">Glycoside hydrolase family 16 protein</fullName>
    </submittedName>
</protein>
<dbReference type="InterPro" id="IPR000757">
    <property type="entry name" value="Beta-glucanase-like"/>
</dbReference>
<evidence type="ECO:0000259" key="2">
    <source>
        <dbReference type="PROSITE" id="PS51762"/>
    </source>
</evidence>
<accession>A0ABP7UPE0</accession>
<dbReference type="EMBL" id="BAABCS010000014">
    <property type="protein sequence ID" value="GAA4049062.1"/>
    <property type="molecule type" value="Genomic_DNA"/>
</dbReference>
<proteinExistence type="inferred from homology"/>
<organism evidence="3 4">
    <name type="scientific">Flavobacterium chungnamense</name>
    <dbReference type="NCBI Taxonomy" id="706182"/>
    <lineage>
        <taxon>Bacteria</taxon>
        <taxon>Pseudomonadati</taxon>
        <taxon>Bacteroidota</taxon>
        <taxon>Flavobacteriia</taxon>
        <taxon>Flavobacteriales</taxon>
        <taxon>Flavobacteriaceae</taxon>
        <taxon>Flavobacterium</taxon>
    </lineage>
</organism>
<dbReference type="PANTHER" id="PTHR10963:SF55">
    <property type="entry name" value="GLYCOSIDE HYDROLASE FAMILY 16 PROTEIN"/>
    <property type="match status" value="1"/>
</dbReference>